<gene>
    <name evidence="6" type="ORF">A9309_00915</name>
</gene>
<dbReference type="GO" id="GO:0006351">
    <property type="term" value="P:DNA-templated transcription"/>
    <property type="evidence" value="ECO:0007669"/>
    <property type="project" value="TreeGrafter"/>
</dbReference>
<keyword evidence="4" id="KW-0804">Transcription</keyword>
<accession>A0A1B8PVN9</accession>
<dbReference type="GO" id="GO:0043565">
    <property type="term" value="F:sequence-specific DNA binding"/>
    <property type="evidence" value="ECO:0007669"/>
    <property type="project" value="TreeGrafter"/>
</dbReference>
<dbReference type="Pfam" id="PF03466">
    <property type="entry name" value="LysR_substrate"/>
    <property type="match status" value="1"/>
</dbReference>
<evidence type="ECO:0000256" key="1">
    <source>
        <dbReference type="ARBA" id="ARBA00009437"/>
    </source>
</evidence>
<evidence type="ECO:0000313" key="6">
    <source>
        <dbReference type="EMBL" id="OBX59562.1"/>
    </source>
</evidence>
<dbReference type="GO" id="GO:0003700">
    <property type="term" value="F:DNA-binding transcription factor activity"/>
    <property type="evidence" value="ECO:0007669"/>
    <property type="project" value="InterPro"/>
</dbReference>
<dbReference type="PROSITE" id="PS50931">
    <property type="entry name" value="HTH_LYSR"/>
    <property type="match status" value="1"/>
</dbReference>
<sequence>MRQKIQKENYNDLYAFYMVACEKNFSKASAKLGISAPALSKTIRLLENRLGLQLFNRTTRTVALTQAGEQLFATAQKSFASIDSELDRLAHYRDTPTGTVKITAGLQVIIDIFIPRLAHFNHQYPEIVLEFHAENQFVDIITQGFDAGVRLGDDVDEMMIATKISEPLKMCVVGSPALFEKHGFVKAISELGHFPSVGYVMSTGKLYEWEFSEHGETVKITPPANIVCDDDNAIKTACLHGLGLAYLPESLVKNELATGELIAVLQAFCPSLPALYLYYPHRKVSPALRAVIECLRI</sequence>
<evidence type="ECO:0000256" key="4">
    <source>
        <dbReference type="ARBA" id="ARBA00023163"/>
    </source>
</evidence>
<dbReference type="Pfam" id="PF00126">
    <property type="entry name" value="HTH_1"/>
    <property type="match status" value="1"/>
</dbReference>
<dbReference type="Gene3D" id="3.40.190.290">
    <property type="match status" value="1"/>
</dbReference>
<proteinExistence type="inferred from homology"/>
<dbReference type="InterPro" id="IPR036390">
    <property type="entry name" value="WH_DNA-bd_sf"/>
</dbReference>
<evidence type="ECO:0000256" key="2">
    <source>
        <dbReference type="ARBA" id="ARBA00023015"/>
    </source>
</evidence>
<dbReference type="InterPro" id="IPR036388">
    <property type="entry name" value="WH-like_DNA-bd_sf"/>
</dbReference>
<dbReference type="PRINTS" id="PR00039">
    <property type="entry name" value="HTHLYSR"/>
</dbReference>
<reference evidence="6 7" key="1">
    <citation type="submission" date="2016-06" db="EMBL/GenBank/DDBJ databases">
        <title>Draft genome of Moraxella lacunata CCUG 57757A.</title>
        <authorList>
            <person name="Salva-Serra F."/>
            <person name="Engstrom-Jakobsson H."/>
            <person name="Thorell K."/>
            <person name="Gonzales-Siles L."/>
            <person name="Karlsson R."/>
            <person name="Boulund F."/>
            <person name="Engstrand L."/>
            <person name="Kristiansson E."/>
            <person name="Moore E."/>
        </authorList>
    </citation>
    <scope>NUCLEOTIDE SEQUENCE [LARGE SCALE GENOMIC DNA]</scope>
    <source>
        <strain evidence="6 7">CCUG 57757A</strain>
    </source>
</reference>
<dbReference type="FunFam" id="1.10.10.10:FF:000001">
    <property type="entry name" value="LysR family transcriptional regulator"/>
    <property type="match status" value="1"/>
</dbReference>
<dbReference type="OrthoDB" id="9813056at2"/>
<keyword evidence="2" id="KW-0805">Transcription regulation</keyword>
<dbReference type="EMBL" id="LZMS01000105">
    <property type="protein sequence ID" value="OBX59562.1"/>
    <property type="molecule type" value="Genomic_DNA"/>
</dbReference>
<dbReference type="RefSeq" id="WP_065256444.1">
    <property type="nucleotide sequence ID" value="NZ_JARDJM010000047.1"/>
</dbReference>
<dbReference type="SUPFAM" id="SSF46785">
    <property type="entry name" value="Winged helix' DNA-binding domain"/>
    <property type="match status" value="1"/>
</dbReference>
<dbReference type="InterPro" id="IPR000847">
    <property type="entry name" value="LysR_HTH_N"/>
</dbReference>
<dbReference type="PANTHER" id="PTHR30537">
    <property type="entry name" value="HTH-TYPE TRANSCRIPTIONAL REGULATOR"/>
    <property type="match status" value="1"/>
</dbReference>
<comment type="similarity">
    <text evidence="1">Belongs to the LysR transcriptional regulatory family.</text>
</comment>
<name>A0A1B8PVN9_MORLA</name>
<keyword evidence="3" id="KW-0238">DNA-binding</keyword>
<dbReference type="Proteomes" id="UP000092607">
    <property type="component" value="Unassembled WGS sequence"/>
</dbReference>
<organism evidence="6 7">
    <name type="scientific">Moraxella lacunata</name>
    <dbReference type="NCBI Taxonomy" id="477"/>
    <lineage>
        <taxon>Bacteria</taxon>
        <taxon>Pseudomonadati</taxon>
        <taxon>Pseudomonadota</taxon>
        <taxon>Gammaproteobacteria</taxon>
        <taxon>Moraxellales</taxon>
        <taxon>Moraxellaceae</taxon>
        <taxon>Moraxella</taxon>
    </lineage>
</organism>
<dbReference type="AlphaFoldDB" id="A0A1B8PVN9"/>
<dbReference type="SUPFAM" id="SSF53850">
    <property type="entry name" value="Periplasmic binding protein-like II"/>
    <property type="match status" value="1"/>
</dbReference>
<dbReference type="PANTHER" id="PTHR30537:SF1">
    <property type="entry name" value="HTH-TYPE TRANSCRIPTIONAL REGULATOR PGRR"/>
    <property type="match status" value="1"/>
</dbReference>
<evidence type="ECO:0000256" key="3">
    <source>
        <dbReference type="ARBA" id="ARBA00023125"/>
    </source>
</evidence>
<dbReference type="InterPro" id="IPR058163">
    <property type="entry name" value="LysR-type_TF_proteobact-type"/>
</dbReference>
<comment type="caution">
    <text evidence="6">The sequence shown here is derived from an EMBL/GenBank/DDBJ whole genome shotgun (WGS) entry which is preliminary data.</text>
</comment>
<protein>
    <submittedName>
        <fullName evidence="6">LysR family transcriptional regulator</fullName>
    </submittedName>
</protein>
<dbReference type="InterPro" id="IPR005119">
    <property type="entry name" value="LysR_subst-bd"/>
</dbReference>
<evidence type="ECO:0000313" key="7">
    <source>
        <dbReference type="Proteomes" id="UP000092607"/>
    </source>
</evidence>
<evidence type="ECO:0000259" key="5">
    <source>
        <dbReference type="PROSITE" id="PS50931"/>
    </source>
</evidence>
<feature type="domain" description="HTH lysR-type" evidence="5">
    <location>
        <begin position="8"/>
        <end position="65"/>
    </location>
</feature>
<dbReference type="Gene3D" id="1.10.10.10">
    <property type="entry name" value="Winged helix-like DNA-binding domain superfamily/Winged helix DNA-binding domain"/>
    <property type="match status" value="1"/>
</dbReference>